<name>A0A540MRW7_MALBA</name>
<proteinExistence type="predicted"/>
<dbReference type="AlphaFoldDB" id="A0A540MRW7"/>
<evidence type="ECO:0000313" key="1">
    <source>
        <dbReference type="EMBL" id="TQE01537.1"/>
    </source>
</evidence>
<evidence type="ECO:0000313" key="2">
    <source>
        <dbReference type="Proteomes" id="UP000315295"/>
    </source>
</evidence>
<organism evidence="1 2">
    <name type="scientific">Malus baccata</name>
    <name type="common">Siberian crab apple</name>
    <name type="synonym">Pyrus baccata</name>
    <dbReference type="NCBI Taxonomy" id="106549"/>
    <lineage>
        <taxon>Eukaryota</taxon>
        <taxon>Viridiplantae</taxon>
        <taxon>Streptophyta</taxon>
        <taxon>Embryophyta</taxon>
        <taxon>Tracheophyta</taxon>
        <taxon>Spermatophyta</taxon>
        <taxon>Magnoliopsida</taxon>
        <taxon>eudicotyledons</taxon>
        <taxon>Gunneridae</taxon>
        <taxon>Pentapetalae</taxon>
        <taxon>rosids</taxon>
        <taxon>fabids</taxon>
        <taxon>Rosales</taxon>
        <taxon>Rosaceae</taxon>
        <taxon>Amygdaloideae</taxon>
        <taxon>Maleae</taxon>
        <taxon>Malus</taxon>
    </lineage>
</organism>
<dbReference type="EMBL" id="VIEB01000193">
    <property type="protein sequence ID" value="TQE01537.1"/>
    <property type="molecule type" value="Genomic_DNA"/>
</dbReference>
<keyword evidence="2" id="KW-1185">Reference proteome</keyword>
<reference evidence="1 2" key="1">
    <citation type="journal article" date="2019" name="G3 (Bethesda)">
        <title>Sequencing of a Wild Apple (Malus baccata) Genome Unravels the Differences Between Cultivated and Wild Apple Species Regarding Disease Resistance and Cold Tolerance.</title>
        <authorList>
            <person name="Chen X."/>
        </authorList>
    </citation>
    <scope>NUCLEOTIDE SEQUENCE [LARGE SCALE GENOMIC DNA]</scope>
    <source>
        <strain evidence="2">cv. Shandingzi</strain>
        <tissue evidence="1">Leaves</tissue>
    </source>
</reference>
<gene>
    <name evidence="1" type="ORF">C1H46_012900</name>
</gene>
<protein>
    <submittedName>
        <fullName evidence="1">Uncharacterized protein</fullName>
    </submittedName>
</protein>
<accession>A0A540MRW7</accession>
<dbReference type="Proteomes" id="UP000315295">
    <property type="component" value="Unassembled WGS sequence"/>
</dbReference>
<sequence length="59" mass="6686">MRDKENENNQSESEIKPPILGCLLGSLTAYLVCHLLRQTFSLRDLGDSHYMVCIAFDQA</sequence>
<comment type="caution">
    <text evidence="1">The sequence shown here is derived from an EMBL/GenBank/DDBJ whole genome shotgun (WGS) entry which is preliminary data.</text>
</comment>